<dbReference type="EMBL" id="FOCV01000017">
    <property type="protein sequence ID" value="SEO42177.1"/>
    <property type="molecule type" value="Genomic_DNA"/>
</dbReference>
<gene>
    <name evidence="2" type="ORF">RTCCBAU85039_3443</name>
    <name evidence="3" type="ORF">SAMN05216228_10174</name>
</gene>
<keyword evidence="5" id="KW-1185">Reference proteome</keyword>
<evidence type="ECO:0000256" key="1">
    <source>
        <dbReference type="SAM" id="Phobius"/>
    </source>
</evidence>
<feature type="transmembrane region" description="Helical" evidence="1">
    <location>
        <begin position="15"/>
        <end position="38"/>
    </location>
</feature>
<evidence type="ECO:0000313" key="4">
    <source>
        <dbReference type="Proteomes" id="UP000183063"/>
    </source>
</evidence>
<evidence type="ECO:0000313" key="3">
    <source>
        <dbReference type="EMBL" id="SEO42177.1"/>
    </source>
</evidence>
<keyword evidence="1" id="KW-1133">Transmembrane helix</keyword>
<evidence type="ECO:0000313" key="2">
    <source>
        <dbReference type="EMBL" id="SEH97725.1"/>
    </source>
</evidence>
<dbReference type="AlphaFoldDB" id="A0A1H8PKB9"/>
<keyword evidence="1" id="KW-0812">Transmembrane</keyword>
<accession>A0A1H8PKB9</accession>
<evidence type="ECO:0000313" key="5">
    <source>
        <dbReference type="Proteomes" id="UP000198939"/>
    </source>
</evidence>
<dbReference type="Proteomes" id="UP000198939">
    <property type="component" value="Unassembled WGS sequence"/>
</dbReference>
<reference evidence="3 5" key="3">
    <citation type="submission" date="2016-10" db="EMBL/GenBank/DDBJ databases">
        <authorList>
            <person name="Varghese N."/>
            <person name="Submissions S."/>
        </authorList>
    </citation>
    <scope>NUCLEOTIDE SEQUENCE [LARGE SCALE GENOMIC DNA]</scope>
    <source>
        <strain evidence="3 5">CGMCC 1.7071</strain>
    </source>
</reference>
<reference evidence="2" key="2">
    <citation type="submission" date="2016-10" db="EMBL/GenBank/DDBJ databases">
        <authorList>
            <person name="de Groot N.N."/>
        </authorList>
    </citation>
    <scope>NUCLEOTIDE SEQUENCE [LARGE SCALE GENOMIC DNA]</scope>
    <source>
        <strain evidence="2">CCBAU85039</strain>
    </source>
</reference>
<keyword evidence="1" id="KW-0472">Membrane</keyword>
<protein>
    <submittedName>
        <fullName evidence="2">Uncharacterized protein</fullName>
    </submittedName>
</protein>
<reference evidence="4" key="1">
    <citation type="submission" date="2016-10" db="EMBL/GenBank/DDBJ databases">
        <authorList>
            <person name="Wibberg D."/>
        </authorList>
    </citation>
    <scope>NUCLEOTIDE SEQUENCE [LARGE SCALE GENOMIC DNA]</scope>
</reference>
<name>A0A1H8PKB9_9HYPH</name>
<dbReference type="EMBL" id="FNXB01000017">
    <property type="protein sequence ID" value="SEH97725.1"/>
    <property type="molecule type" value="Genomic_DNA"/>
</dbReference>
<dbReference type="Proteomes" id="UP000183063">
    <property type="component" value="Unassembled WGS sequence"/>
</dbReference>
<organism evidence="2 4">
    <name type="scientific">Rhizobium tibeticum</name>
    <dbReference type="NCBI Taxonomy" id="501024"/>
    <lineage>
        <taxon>Bacteria</taxon>
        <taxon>Pseudomonadati</taxon>
        <taxon>Pseudomonadota</taxon>
        <taxon>Alphaproteobacteria</taxon>
        <taxon>Hyphomicrobiales</taxon>
        <taxon>Rhizobiaceae</taxon>
        <taxon>Rhizobium/Agrobacterium group</taxon>
        <taxon>Rhizobium</taxon>
    </lineage>
</organism>
<proteinExistence type="predicted"/>
<sequence length="43" mass="4813">MRYEWDDDARGRRAYVIKVVSVLLASALTAGVPTWIVARAMGF</sequence>